<dbReference type="PROSITE" id="PS51186">
    <property type="entry name" value="GNAT"/>
    <property type="match status" value="1"/>
</dbReference>
<reference evidence="3" key="1">
    <citation type="journal article" date="2019" name="Int. J. Syst. Evol. Microbiol.">
        <title>The Global Catalogue of Microorganisms (GCM) 10K type strain sequencing project: providing services to taxonomists for standard genome sequencing and annotation.</title>
        <authorList>
            <consortium name="The Broad Institute Genomics Platform"/>
            <consortium name="The Broad Institute Genome Sequencing Center for Infectious Disease"/>
            <person name="Wu L."/>
            <person name="Ma J."/>
        </authorList>
    </citation>
    <scope>NUCLEOTIDE SEQUENCE [LARGE SCALE GENOMIC DNA]</scope>
    <source>
        <strain evidence="3">CGMCC 4.1469</strain>
    </source>
</reference>
<dbReference type="PANTHER" id="PTHR43441">
    <property type="entry name" value="RIBOSOMAL-PROTEIN-SERINE ACETYLTRANSFERASE"/>
    <property type="match status" value="1"/>
</dbReference>
<dbReference type="InterPro" id="IPR000182">
    <property type="entry name" value="GNAT_dom"/>
</dbReference>
<feature type="domain" description="N-acetyltransferase" evidence="1">
    <location>
        <begin position="15"/>
        <end position="175"/>
    </location>
</feature>
<evidence type="ECO:0000259" key="1">
    <source>
        <dbReference type="PROSITE" id="PS51186"/>
    </source>
</evidence>
<dbReference type="Gene3D" id="3.40.630.30">
    <property type="match status" value="1"/>
</dbReference>
<dbReference type="EC" id="2.3.-.-" evidence="2"/>
<accession>A0ABW0KNX0</accession>
<keyword evidence="3" id="KW-1185">Reference proteome</keyword>
<dbReference type="Pfam" id="PF13302">
    <property type="entry name" value="Acetyltransf_3"/>
    <property type="match status" value="1"/>
</dbReference>
<keyword evidence="2" id="KW-0808">Transferase</keyword>
<dbReference type="InterPro" id="IPR051908">
    <property type="entry name" value="Ribosomal_N-acetyltransferase"/>
</dbReference>
<dbReference type="SUPFAM" id="SSF55729">
    <property type="entry name" value="Acyl-CoA N-acyltransferases (Nat)"/>
    <property type="match status" value="1"/>
</dbReference>
<dbReference type="RefSeq" id="WP_377164476.1">
    <property type="nucleotide sequence ID" value="NZ_JBHSMQ010000002.1"/>
</dbReference>
<dbReference type="GO" id="GO:0016746">
    <property type="term" value="F:acyltransferase activity"/>
    <property type="evidence" value="ECO:0007669"/>
    <property type="project" value="UniProtKB-KW"/>
</dbReference>
<gene>
    <name evidence="2" type="ORF">ACFQDI_06065</name>
</gene>
<protein>
    <submittedName>
        <fullName evidence="2">GNAT family N-acetyltransferase</fullName>
        <ecNumber evidence="2">2.3.-.-</ecNumber>
    </submittedName>
</protein>
<keyword evidence="2" id="KW-0012">Acyltransferase</keyword>
<dbReference type="InterPro" id="IPR016181">
    <property type="entry name" value="Acyl_CoA_acyltransferase"/>
</dbReference>
<evidence type="ECO:0000313" key="2">
    <source>
        <dbReference type="EMBL" id="MFC5454416.1"/>
    </source>
</evidence>
<dbReference type="EMBL" id="JBHSMQ010000002">
    <property type="protein sequence ID" value="MFC5454416.1"/>
    <property type="molecule type" value="Genomic_DNA"/>
</dbReference>
<sequence>MKPQPAPQIFEGRFVTLTPLDVAADLAELYTISHADAAATPTLWRYLPRGPFACAEEHAAFLREWQATPNVIAFTVRATGTRQPLGSISLMSIRAEHGVAELGNIWYSPAAQRTKTNTESCYLLLRYCFEQFGYRRMEWKCDARNAPSRAAALRLGFTFEGIFRQHMIIKGENRDTAWFAMLDHEWPQIATAFHRWLYEDDSIPLGRLIAESRSVQARA</sequence>
<organism evidence="2 3">
    <name type="scientific">Prosthecobacter fluviatilis</name>
    <dbReference type="NCBI Taxonomy" id="445931"/>
    <lineage>
        <taxon>Bacteria</taxon>
        <taxon>Pseudomonadati</taxon>
        <taxon>Verrucomicrobiota</taxon>
        <taxon>Verrucomicrobiia</taxon>
        <taxon>Verrucomicrobiales</taxon>
        <taxon>Verrucomicrobiaceae</taxon>
        <taxon>Prosthecobacter</taxon>
    </lineage>
</organism>
<dbReference type="PANTHER" id="PTHR43441:SF2">
    <property type="entry name" value="FAMILY ACETYLTRANSFERASE, PUTATIVE (AFU_ORTHOLOGUE AFUA_7G00850)-RELATED"/>
    <property type="match status" value="1"/>
</dbReference>
<evidence type="ECO:0000313" key="3">
    <source>
        <dbReference type="Proteomes" id="UP001596052"/>
    </source>
</evidence>
<dbReference type="Proteomes" id="UP001596052">
    <property type="component" value="Unassembled WGS sequence"/>
</dbReference>
<name>A0ABW0KNX0_9BACT</name>
<comment type="caution">
    <text evidence="2">The sequence shown here is derived from an EMBL/GenBank/DDBJ whole genome shotgun (WGS) entry which is preliminary data.</text>
</comment>
<proteinExistence type="predicted"/>